<dbReference type="PANTHER" id="PTHR35007">
    <property type="entry name" value="INTEGRAL MEMBRANE PROTEIN-RELATED"/>
    <property type="match status" value="1"/>
</dbReference>
<dbReference type="EMBL" id="JAGQDG010000007">
    <property type="protein sequence ID" value="MBQ0937195.1"/>
    <property type="molecule type" value="Genomic_DNA"/>
</dbReference>
<dbReference type="PANTHER" id="PTHR35007:SF2">
    <property type="entry name" value="PILUS ASSEMBLE PROTEIN"/>
    <property type="match status" value="1"/>
</dbReference>
<evidence type="ECO:0000259" key="7">
    <source>
        <dbReference type="Pfam" id="PF00482"/>
    </source>
</evidence>
<evidence type="ECO:0000256" key="6">
    <source>
        <dbReference type="SAM" id="Phobius"/>
    </source>
</evidence>
<gene>
    <name evidence="8" type="ORF">KAK11_17850</name>
</gene>
<name>A0ABS5E195_9BURK</name>
<feature type="transmembrane region" description="Helical" evidence="6">
    <location>
        <begin position="120"/>
        <end position="139"/>
    </location>
</feature>
<evidence type="ECO:0000256" key="5">
    <source>
        <dbReference type="ARBA" id="ARBA00023136"/>
    </source>
</evidence>
<organism evidence="8 9">
    <name type="scientific">Ideonella paludis</name>
    <dbReference type="NCBI Taxonomy" id="1233411"/>
    <lineage>
        <taxon>Bacteria</taxon>
        <taxon>Pseudomonadati</taxon>
        <taxon>Pseudomonadota</taxon>
        <taxon>Betaproteobacteria</taxon>
        <taxon>Burkholderiales</taxon>
        <taxon>Sphaerotilaceae</taxon>
        <taxon>Ideonella</taxon>
    </lineage>
</organism>
<evidence type="ECO:0000256" key="3">
    <source>
        <dbReference type="ARBA" id="ARBA00022692"/>
    </source>
</evidence>
<keyword evidence="9" id="KW-1185">Reference proteome</keyword>
<evidence type="ECO:0000256" key="1">
    <source>
        <dbReference type="ARBA" id="ARBA00004651"/>
    </source>
</evidence>
<dbReference type="InterPro" id="IPR042094">
    <property type="entry name" value="T2SS_GspF_sf"/>
</dbReference>
<feature type="transmembrane region" description="Helical" evidence="6">
    <location>
        <begin position="268"/>
        <end position="288"/>
    </location>
</feature>
<reference evidence="8 9" key="1">
    <citation type="submission" date="2021-04" db="EMBL/GenBank/DDBJ databases">
        <title>The genome sequence of type strain Ideonella paludis KCTC 32238.</title>
        <authorList>
            <person name="Liu Y."/>
        </authorList>
    </citation>
    <scope>NUCLEOTIDE SEQUENCE [LARGE SCALE GENOMIC DNA]</scope>
    <source>
        <strain evidence="8 9">KCTC 32238</strain>
    </source>
</reference>
<comment type="caution">
    <text evidence="8">The sequence shown here is derived from an EMBL/GenBank/DDBJ whole genome shotgun (WGS) entry which is preliminary data.</text>
</comment>
<feature type="domain" description="Type II secretion system protein GspF" evidence="7">
    <location>
        <begin position="157"/>
        <end position="284"/>
    </location>
</feature>
<protein>
    <submittedName>
        <fullName evidence="8">Type II secretion system F family protein</fullName>
    </submittedName>
</protein>
<keyword evidence="3 6" id="KW-0812">Transmembrane</keyword>
<dbReference type="Gene3D" id="1.20.81.30">
    <property type="entry name" value="Type II secretion system (T2SS), domain F"/>
    <property type="match status" value="1"/>
</dbReference>
<feature type="transmembrane region" description="Helical" evidence="6">
    <location>
        <begin position="78"/>
        <end position="100"/>
    </location>
</feature>
<keyword evidence="2" id="KW-1003">Cell membrane</keyword>
<dbReference type="Proteomes" id="UP000672097">
    <property type="component" value="Unassembled WGS sequence"/>
</dbReference>
<dbReference type="InterPro" id="IPR018076">
    <property type="entry name" value="T2SS_GspF_dom"/>
</dbReference>
<evidence type="ECO:0000313" key="9">
    <source>
        <dbReference type="Proteomes" id="UP000672097"/>
    </source>
</evidence>
<comment type="subcellular location">
    <subcellularLocation>
        <location evidence="1">Cell membrane</location>
        <topology evidence="1">Multi-pass membrane protein</topology>
    </subcellularLocation>
</comment>
<sequence>MGTVVGVAIWFALGLLPEPPEEDREFRDPPPLGFRMLWWPVQWMEPRFDRMLSRQTRLAFVLRLRQAGLEFSLSPGQFYAGQLAFMITSVVLMSLLLAILTGLGTADANKGEFEVGYGNSLLLIVMVAALGWFLPLVWLRDRIKARQREFVRALPFFLDVITLCVEAGLNLQGAITQAVAKGPRGYLRDEFQRVLRDIRAGKSRAEALRDMSDRVKDQSLSHFTSCVIQAERMGMSLGPMLRTQGEQRLNERFMRAEKLALEAPVKMLFPLIACIFPCTFIVLLFPIVSRLLAAGG</sequence>
<accession>A0ABS5E195</accession>
<proteinExistence type="predicted"/>
<dbReference type="Pfam" id="PF00482">
    <property type="entry name" value="T2SSF"/>
    <property type="match status" value="1"/>
</dbReference>
<evidence type="ECO:0000313" key="8">
    <source>
        <dbReference type="EMBL" id="MBQ0937195.1"/>
    </source>
</evidence>
<evidence type="ECO:0000256" key="2">
    <source>
        <dbReference type="ARBA" id="ARBA00022475"/>
    </source>
</evidence>
<keyword evidence="5 6" id="KW-0472">Membrane</keyword>
<keyword evidence="4 6" id="KW-1133">Transmembrane helix</keyword>
<evidence type="ECO:0000256" key="4">
    <source>
        <dbReference type="ARBA" id="ARBA00022989"/>
    </source>
</evidence>